<dbReference type="RefSeq" id="WP_089756791.1">
    <property type="nucleotide sequence ID" value="NZ_FNKL01000004.1"/>
</dbReference>
<organism evidence="1 2">
    <name type="scientific">Chryseobacterium soldanellicola</name>
    <dbReference type="NCBI Taxonomy" id="311333"/>
    <lineage>
        <taxon>Bacteria</taxon>
        <taxon>Pseudomonadati</taxon>
        <taxon>Bacteroidota</taxon>
        <taxon>Flavobacteriia</taxon>
        <taxon>Flavobacteriales</taxon>
        <taxon>Weeksellaceae</taxon>
        <taxon>Chryseobacterium group</taxon>
        <taxon>Chryseobacterium</taxon>
    </lineage>
</organism>
<reference evidence="2" key="1">
    <citation type="submission" date="2016-10" db="EMBL/GenBank/DDBJ databases">
        <authorList>
            <person name="Varghese N."/>
            <person name="Submissions S."/>
        </authorList>
    </citation>
    <scope>NUCLEOTIDE SEQUENCE [LARGE SCALE GENOMIC DNA]</scope>
    <source>
        <strain evidence="2">DSM 17072</strain>
    </source>
</reference>
<keyword evidence="2" id="KW-1185">Reference proteome</keyword>
<dbReference type="Proteomes" id="UP000199627">
    <property type="component" value="Unassembled WGS sequence"/>
</dbReference>
<evidence type="ECO:0000313" key="1">
    <source>
        <dbReference type="EMBL" id="SDR04847.1"/>
    </source>
</evidence>
<accession>A0A1H1FV53</accession>
<gene>
    <name evidence="1" type="ORF">SAMN05421664_3284</name>
</gene>
<dbReference type="EMBL" id="FNKL01000004">
    <property type="protein sequence ID" value="SDR04847.1"/>
    <property type="molecule type" value="Genomic_DNA"/>
</dbReference>
<evidence type="ECO:0000313" key="2">
    <source>
        <dbReference type="Proteomes" id="UP000199627"/>
    </source>
</evidence>
<proteinExistence type="predicted"/>
<dbReference type="OrthoDB" id="1453775at2"/>
<name>A0A1H1FV53_9FLAO</name>
<dbReference type="AlphaFoldDB" id="A0A1H1FV53"/>
<sequence length="293" mass="30524">MKKNIYLSSIVFLSIVNITYGQIGVNISAPQSTLDIKAINSTGTFTNADGILVPRVDRQRAQNMASIETSTIIYINNSATGTQTGKAQNIDKTGFYYYSGSVWEKLFYTDKSSLIGNVKYSVKTTDHDGWYLLDGRAVSSFPATVQAKAQALGFTANIPNASDRVLKTKSAAESLAAIGGSNLLAISQSNLPNITLTSTTNGTTDASGAHAHGPAVGSAYLLSGTSAGNNGQGYGNAGSGAWGGVNWRANTAAAGAHTHTFSGTVNTPLGGAGESIDNRSPYLSVNTFIYLGE</sequence>
<protein>
    <recommendedName>
        <fullName evidence="3">Microcystin-dependent protein</fullName>
    </recommendedName>
</protein>
<dbReference type="STRING" id="311333.SAMN05421664_3284"/>
<evidence type="ECO:0008006" key="3">
    <source>
        <dbReference type="Google" id="ProtNLM"/>
    </source>
</evidence>